<dbReference type="Proteomes" id="UP000219271">
    <property type="component" value="Unassembled WGS sequence"/>
</dbReference>
<dbReference type="InterPro" id="IPR051803">
    <property type="entry name" value="TA_system_RelE-like_toxin"/>
</dbReference>
<protein>
    <recommendedName>
        <fullName evidence="3">Toxin</fullName>
    </recommendedName>
</protein>
<evidence type="ECO:0000313" key="5">
    <source>
        <dbReference type="Proteomes" id="UP000219271"/>
    </source>
</evidence>
<sequence length="101" mass="11428">MATFQLTDEARQDIVDIRRFTLQKWGDAQSKSYLKRLQETLRTLADMPNLGKSRALDVAEGVLSFPYVSHMVYYQPGGKGIIILAILHQSRVPATHLATRL</sequence>
<dbReference type="RefSeq" id="WP_097095901.1">
    <property type="nucleotide sequence ID" value="NZ_OCMY01000001.1"/>
</dbReference>
<dbReference type="AlphaFoldDB" id="A0A286BUX2"/>
<accession>A0A286BUX2</accession>
<gene>
    <name evidence="4" type="ORF">SAMN06273570_2322</name>
</gene>
<reference evidence="5" key="1">
    <citation type="submission" date="2017-09" db="EMBL/GenBank/DDBJ databases">
        <authorList>
            <person name="Varghese N."/>
            <person name="Submissions S."/>
        </authorList>
    </citation>
    <scope>NUCLEOTIDE SEQUENCE [LARGE SCALE GENOMIC DNA]</scope>
    <source>
        <strain evidence="5">JKS000234</strain>
    </source>
</reference>
<dbReference type="InterPro" id="IPR035093">
    <property type="entry name" value="RelE/ParE_toxin_dom_sf"/>
</dbReference>
<evidence type="ECO:0000256" key="2">
    <source>
        <dbReference type="ARBA" id="ARBA00022649"/>
    </source>
</evidence>
<evidence type="ECO:0000256" key="1">
    <source>
        <dbReference type="ARBA" id="ARBA00006226"/>
    </source>
</evidence>
<evidence type="ECO:0000256" key="3">
    <source>
        <dbReference type="PIRNR" id="PIRNR029218"/>
    </source>
</evidence>
<name>A0A286BUX2_9GAMM</name>
<keyword evidence="2" id="KW-1277">Toxin-antitoxin system</keyword>
<dbReference type="Gene3D" id="3.30.2310.20">
    <property type="entry name" value="RelE-like"/>
    <property type="match status" value="1"/>
</dbReference>
<dbReference type="InterPro" id="IPR028344">
    <property type="entry name" value="ParE1/4"/>
</dbReference>
<proteinExistence type="inferred from homology"/>
<dbReference type="Pfam" id="PF05016">
    <property type="entry name" value="ParE_toxin"/>
    <property type="match status" value="1"/>
</dbReference>
<dbReference type="InterPro" id="IPR007712">
    <property type="entry name" value="RelE/ParE_toxin"/>
</dbReference>
<dbReference type="PIRSF" id="PIRSF029218">
    <property type="entry name" value="ParE"/>
    <property type="match status" value="1"/>
</dbReference>
<dbReference type="EMBL" id="OCMY01000001">
    <property type="protein sequence ID" value="SOD37940.1"/>
    <property type="molecule type" value="Genomic_DNA"/>
</dbReference>
<dbReference type="OrthoDB" id="516834at2"/>
<keyword evidence="5" id="KW-1185">Reference proteome</keyword>
<dbReference type="PANTHER" id="PTHR33755:SF9">
    <property type="entry name" value="TOXIN PARE1"/>
    <property type="match status" value="1"/>
</dbReference>
<organism evidence="4 5">
    <name type="scientific">Candidatus Pantoea floridensis</name>
    <dbReference type="NCBI Taxonomy" id="1938870"/>
    <lineage>
        <taxon>Bacteria</taxon>
        <taxon>Pseudomonadati</taxon>
        <taxon>Pseudomonadota</taxon>
        <taxon>Gammaproteobacteria</taxon>
        <taxon>Enterobacterales</taxon>
        <taxon>Erwiniaceae</taxon>
        <taxon>Pantoea</taxon>
    </lineage>
</organism>
<evidence type="ECO:0000313" key="4">
    <source>
        <dbReference type="EMBL" id="SOD37940.1"/>
    </source>
</evidence>
<dbReference type="PANTHER" id="PTHR33755">
    <property type="entry name" value="TOXIN PARE1-RELATED"/>
    <property type="match status" value="1"/>
</dbReference>
<comment type="similarity">
    <text evidence="1 3">Belongs to the RelE toxin family.</text>
</comment>